<dbReference type="EMBL" id="CP073721">
    <property type="protein sequence ID" value="UWZ38262.1"/>
    <property type="molecule type" value="Genomic_DNA"/>
</dbReference>
<evidence type="ECO:0000256" key="6">
    <source>
        <dbReference type="ARBA" id="ARBA00022989"/>
    </source>
</evidence>
<organism evidence="9 10">
    <name type="scientific">Dactylosporangium roseum</name>
    <dbReference type="NCBI Taxonomy" id="47989"/>
    <lineage>
        <taxon>Bacteria</taxon>
        <taxon>Bacillati</taxon>
        <taxon>Actinomycetota</taxon>
        <taxon>Actinomycetes</taxon>
        <taxon>Micromonosporales</taxon>
        <taxon>Micromonosporaceae</taxon>
        <taxon>Dactylosporangium</taxon>
    </lineage>
</organism>
<comment type="subcellular location">
    <subcellularLocation>
        <location evidence="1">Cell membrane</location>
        <topology evidence="1">Multi-pass membrane protein</topology>
    </subcellularLocation>
</comment>
<evidence type="ECO:0000256" key="3">
    <source>
        <dbReference type="ARBA" id="ARBA00022448"/>
    </source>
</evidence>
<keyword evidence="10" id="KW-1185">Reference proteome</keyword>
<evidence type="ECO:0000256" key="2">
    <source>
        <dbReference type="ARBA" id="ARBA00010145"/>
    </source>
</evidence>
<feature type="transmembrane region" description="Helical" evidence="8">
    <location>
        <begin position="164"/>
        <end position="182"/>
    </location>
</feature>
<keyword evidence="5 8" id="KW-0812">Transmembrane</keyword>
<evidence type="ECO:0000313" key="10">
    <source>
        <dbReference type="Proteomes" id="UP001058271"/>
    </source>
</evidence>
<evidence type="ECO:0000313" key="9">
    <source>
        <dbReference type="EMBL" id="UWZ38262.1"/>
    </source>
</evidence>
<evidence type="ECO:0000256" key="5">
    <source>
        <dbReference type="ARBA" id="ARBA00022692"/>
    </source>
</evidence>
<dbReference type="Proteomes" id="UP001058271">
    <property type="component" value="Chromosome"/>
</dbReference>
<evidence type="ECO:0000256" key="1">
    <source>
        <dbReference type="ARBA" id="ARBA00004651"/>
    </source>
</evidence>
<evidence type="ECO:0000256" key="7">
    <source>
        <dbReference type="ARBA" id="ARBA00023136"/>
    </source>
</evidence>
<name>A0ABY5ZBU7_9ACTN</name>
<sequence length="306" mass="31452">MLAAFVPIWALTAIGFLVGRTRVLGTGAVDVLGRFVFYVAMPAALLDRLTREPISGPAGRGIAAFVVATMLMGAVGFAAARWVFRRPLAEQTVAAMAAGYVNAGNLGIPVAVQVIGNASFIAVVLLVQTTILTPVILGALDFARAEHPSGRWRRLLTVPLRSPVLLACLGGVILGAAGVRLPGLLADVVSLLGAAAVPSALVALGLSLVRAEAADAEPRRPAEVALAVLLKSCVQPVVCFLVARFAFGLTGVDLLAAVLCSALPTAQNTFVYARTYGVDGTFARDAVVASTAVSMATLTVAATLLR</sequence>
<accession>A0ABY5ZBU7</accession>
<dbReference type="Gene3D" id="1.20.1530.20">
    <property type="match status" value="1"/>
</dbReference>
<dbReference type="InterPro" id="IPR038770">
    <property type="entry name" value="Na+/solute_symporter_sf"/>
</dbReference>
<dbReference type="PANTHER" id="PTHR36838">
    <property type="entry name" value="AUXIN EFFLUX CARRIER FAMILY PROTEIN"/>
    <property type="match status" value="1"/>
</dbReference>
<evidence type="ECO:0000256" key="8">
    <source>
        <dbReference type="SAM" id="Phobius"/>
    </source>
</evidence>
<dbReference type="RefSeq" id="WP_260727625.1">
    <property type="nucleotide sequence ID" value="NZ_BAAABS010000033.1"/>
</dbReference>
<feature type="transmembrane region" description="Helical" evidence="8">
    <location>
        <begin position="286"/>
        <end position="305"/>
    </location>
</feature>
<protein>
    <submittedName>
        <fullName evidence="9">AEC family transporter</fullName>
    </submittedName>
</protein>
<proteinExistence type="inferred from homology"/>
<keyword evidence="7 8" id="KW-0472">Membrane</keyword>
<reference evidence="9" key="1">
    <citation type="submission" date="2021-04" db="EMBL/GenBank/DDBJ databases">
        <title>Biosynthetic gene clusters of Dactylosporangioum roseum.</title>
        <authorList>
            <person name="Hartkoorn R.C."/>
            <person name="Beaudoing E."/>
            <person name="Hot D."/>
            <person name="Moureu S."/>
        </authorList>
    </citation>
    <scope>NUCLEOTIDE SEQUENCE</scope>
    <source>
        <strain evidence="9">NRRL B-16295</strain>
    </source>
</reference>
<keyword evidence="6 8" id="KW-1133">Transmembrane helix</keyword>
<dbReference type="InterPro" id="IPR004776">
    <property type="entry name" value="Mem_transp_PIN-like"/>
</dbReference>
<dbReference type="PANTHER" id="PTHR36838:SF3">
    <property type="entry name" value="TRANSPORTER AUXIN EFFLUX CARRIER EC FAMILY"/>
    <property type="match status" value="1"/>
</dbReference>
<feature type="transmembrane region" description="Helical" evidence="8">
    <location>
        <begin position="62"/>
        <end position="84"/>
    </location>
</feature>
<feature type="transmembrane region" description="Helical" evidence="8">
    <location>
        <begin position="120"/>
        <end position="143"/>
    </location>
</feature>
<gene>
    <name evidence="9" type="ORF">Drose_08450</name>
</gene>
<comment type="similarity">
    <text evidence="2">Belongs to the auxin efflux carrier (TC 2.A.69) family.</text>
</comment>
<feature type="transmembrane region" description="Helical" evidence="8">
    <location>
        <begin position="188"/>
        <end position="209"/>
    </location>
</feature>
<keyword evidence="3" id="KW-0813">Transport</keyword>
<dbReference type="Pfam" id="PF03547">
    <property type="entry name" value="Mem_trans"/>
    <property type="match status" value="2"/>
</dbReference>
<evidence type="ECO:0000256" key="4">
    <source>
        <dbReference type="ARBA" id="ARBA00022475"/>
    </source>
</evidence>
<keyword evidence="4" id="KW-1003">Cell membrane</keyword>